<reference evidence="1" key="2">
    <citation type="submission" date="2021-08" db="EMBL/GenBank/DDBJ databases">
        <authorList>
            <person name="Eriksson T."/>
        </authorList>
    </citation>
    <scope>NUCLEOTIDE SEQUENCE</scope>
    <source>
        <strain evidence="1">Stoneville</strain>
        <tissue evidence="1">Whole head</tissue>
    </source>
</reference>
<sequence length="153" mass="16682">MEITVVGIPVIGIPVVQRGREVVWRVLAGVAAAWRSSAGDEARLLPGWCDAPAGFPRGGAVLLLVACVLNFDFGSRHFEVASYRLLDVDRTRSHKSHSGSRFLLSPRAGSIGTDRLRDAMPQTPVLSHAWYELSVREKIVVRTVTFCAGITDN</sequence>
<dbReference type="EMBL" id="JABDTM020020859">
    <property type="protein sequence ID" value="KAH0816832.1"/>
    <property type="molecule type" value="Genomic_DNA"/>
</dbReference>
<reference evidence="1" key="1">
    <citation type="journal article" date="2020" name="J Insects Food Feed">
        <title>The yellow mealworm (Tenebrio molitor) genome: a resource for the emerging insects as food and feed industry.</title>
        <authorList>
            <person name="Eriksson T."/>
            <person name="Andere A."/>
            <person name="Kelstrup H."/>
            <person name="Emery V."/>
            <person name="Picard C."/>
        </authorList>
    </citation>
    <scope>NUCLEOTIDE SEQUENCE</scope>
    <source>
        <strain evidence="1">Stoneville</strain>
        <tissue evidence="1">Whole head</tissue>
    </source>
</reference>
<dbReference type="AlphaFoldDB" id="A0A8J6LEH0"/>
<name>A0A8J6LEH0_TENMO</name>
<evidence type="ECO:0000313" key="1">
    <source>
        <dbReference type="EMBL" id="KAH0816832.1"/>
    </source>
</evidence>
<protein>
    <submittedName>
        <fullName evidence="1">Uncharacterized protein</fullName>
    </submittedName>
</protein>
<gene>
    <name evidence="1" type="ORF">GEV33_005959</name>
</gene>
<keyword evidence="2" id="KW-1185">Reference proteome</keyword>
<organism evidence="1 2">
    <name type="scientific">Tenebrio molitor</name>
    <name type="common">Yellow mealworm beetle</name>
    <dbReference type="NCBI Taxonomy" id="7067"/>
    <lineage>
        <taxon>Eukaryota</taxon>
        <taxon>Metazoa</taxon>
        <taxon>Ecdysozoa</taxon>
        <taxon>Arthropoda</taxon>
        <taxon>Hexapoda</taxon>
        <taxon>Insecta</taxon>
        <taxon>Pterygota</taxon>
        <taxon>Neoptera</taxon>
        <taxon>Endopterygota</taxon>
        <taxon>Coleoptera</taxon>
        <taxon>Polyphaga</taxon>
        <taxon>Cucujiformia</taxon>
        <taxon>Tenebrionidae</taxon>
        <taxon>Tenebrio</taxon>
    </lineage>
</organism>
<accession>A0A8J6LEH0</accession>
<comment type="caution">
    <text evidence="1">The sequence shown here is derived from an EMBL/GenBank/DDBJ whole genome shotgun (WGS) entry which is preliminary data.</text>
</comment>
<dbReference type="Proteomes" id="UP000719412">
    <property type="component" value="Unassembled WGS sequence"/>
</dbReference>
<evidence type="ECO:0000313" key="2">
    <source>
        <dbReference type="Proteomes" id="UP000719412"/>
    </source>
</evidence>
<proteinExistence type="predicted"/>